<feature type="domain" description="O-GlcNAc transferase C-terminal" evidence="9">
    <location>
        <begin position="497"/>
        <end position="672"/>
    </location>
</feature>
<dbReference type="EMBL" id="LR593887">
    <property type="protein sequence ID" value="VTS04011.1"/>
    <property type="molecule type" value="Genomic_DNA"/>
</dbReference>
<dbReference type="SMART" id="SM00028">
    <property type="entry name" value="TPR"/>
    <property type="match status" value="8"/>
</dbReference>
<keyword evidence="11" id="KW-1185">Reference proteome</keyword>
<dbReference type="PANTHER" id="PTHR44835">
    <property type="entry name" value="UDP-N-ACETYLGLUCOSAMINE--PEPTIDE N-ACETYLGLUCOSAMINYLTRANSFERASE SPINDLY-RELATED"/>
    <property type="match status" value="1"/>
</dbReference>
<dbReference type="GO" id="GO:0097363">
    <property type="term" value="F:protein O-acetylglucosaminyltransferase activity"/>
    <property type="evidence" value="ECO:0007669"/>
    <property type="project" value="UniProtKB-EC"/>
</dbReference>
<dbReference type="InterPro" id="IPR029489">
    <property type="entry name" value="OGT/SEC/SPY_C"/>
</dbReference>
<keyword evidence="6" id="KW-0677">Repeat</keyword>
<reference evidence="10" key="1">
    <citation type="submission" date="2019-04" db="EMBL/GenBank/DDBJ databases">
        <authorList>
            <consortium name="Science for Life Laboratories"/>
        </authorList>
    </citation>
    <scope>NUCLEOTIDE SEQUENCE</scope>
    <source>
        <strain evidence="10">MBLW1</strain>
    </source>
</reference>
<dbReference type="InParanoid" id="A0A6C2YNX1"/>
<evidence type="ECO:0000256" key="8">
    <source>
        <dbReference type="PROSITE-ProRule" id="PRU00339"/>
    </source>
</evidence>
<evidence type="ECO:0000256" key="5">
    <source>
        <dbReference type="ARBA" id="ARBA00022679"/>
    </source>
</evidence>
<feature type="repeat" description="TPR" evidence="8">
    <location>
        <begin position="37"/>
        <end position="70"/>
    </location>
</feature>
<gene>
    <name evidence="10" type="ORF">GMBLW1_06400</name>
</gene>
<evidence type="ECO:0000256" key="7">
    <source>
        <dbReference type="ARBA" id="ARBA00022803"/>
    </source>
</evidence>
<feature type="repeat" description="TPR" evidence="8">
    <location>
        <begin position="241"/>
        <end position="274"/>
    </location>
</feature>
<dbReference type="InterPro" id="IPR051939">
    <property type="entry name" value="Glycosyltr_41/O-GlcNAc_trsf"/>
</dbReference>
<evidence type="ECO:0000256" key="6">
    <source>
        <dbReference type="ARBA" id="ARBA00022737"/>
    </source>
</evidence>
<dbReference type="SUPFAM" id="SSF53756">
    <property type="entry name" value="UDP-Glycosyltransferase/glycogen phosphorylase"/>
    <property type="match status" value="1"/>
</dbReference>
<dbReference type="EC" id="2.4.1.255" evidence="3"/>
<dbReference type="Proteomes" id="UP000464378">
    <property type="component" value="Chromosome"/>
</dbReference>
<dbReference type="PANTHER" id="PTHR44835:SF1">
    <property type="entry name" value="PROTEIN O-GLCNAC TRANSFERASE"/>
    <property type="match status" value="1"/>
</dbReference>
<accession>A0A6C2YNX1</accession>
<feature type="repeat" description="TPR" evidence="8">
    <location>
        <begin position="139"/>
        <end position="172"/>
    </location>
</feature>
<dbReference type="AlphaFoldDB" id="A0A6C2YNX1"/>
<evidence type="ECO:0000256" key="4">
    <source>
        <dbReference type="ARBA" id="ARBA00022676"/>
    </source>
</evidence>
<feature type="repeat" description="TPR" evidence="8">
    <location>
        <begin position="71"/>
        <end position="104"/>
    </location>
</feature>
<dbReference type="InterPro" id="IPR011990">
    <property type="entry name" value="TPR-like_helical_dom_sf"/>
</dbReference>
<sequence length="687" mass="77431">MTPDDLFAQAAAAHQAGQLAEAERGYLAVLESSPDYPAALTNLGVIRMRQGHTDSAIQLYQRAIAVEPDNPDTHFNLGNALRKVNRLQEAASCYQQTVHRNPQHYGGFYNLGLVLLSVGNLEQACLCFQRTIEINPALPEAVNHLGDTLGRLGRTDEAIQVFRQLIQQFPDFHRAYNNLALALSNRGEHELGLNIITQVLSRKFDYVEAWNTHGLLLEALNRPDEALPSYERAVSLRPTFAEGQNNLGLTYTELFRHEEAIAARRKAVELDPTRAAVHSNLLLAMHYPGTFSPEELVQAHREWAERHAEPLQNRIQPLNPDWNPNRRLRIGMISPDFRTHTVANFLMPMIQHLNRDEFDLLIYAHVPRPDAMTAQFRDLVPNFLMVDRANDDQLAEQIRRDRIDILVDYAGHTANHRLLTLARKPAPIQITHFGYPDTTGMSTVDYRITDTHSEPPGTTEAYSTERLAYLPEVAWCWQPPESAPKVGDLPALRNRHLTFGILNNPAKLNEKMIATWAEMLRAIPDARLIVLAGRGGLGSDRIAERFSAFGVSPNRLRIVPRLPAADYLALHQEIDIALDPFPYNGGITSCDALWMGVPILTLAGNTYVSRQGLMLMQTVVLPEFIAESLADIRTIAQRLNEDIVRLSVIRAELRERFRATTIVNASKYAQQLGALYRQLWQQNCQGR</sequence>
<dbReference type="Gene3D" id="1.25.40.10">
    <property type="entry name" value="Tetratricopeptide repeat domain"/>
    <property type="match status" value="3"/>
</dbReference>
<proteinExistence type="inferred from homology"/>
<dbReference type="Pfam" id="PF13844">
    <property type="entry name" value="Glyco_transf_41"/>
    <property type="match status" value="2"/>
</dbReference>
<evidence type="ECO:0000256" key="2">
    <source>
        <dbReference type="ARBA" id="ARBA00005386"/>
    </source>
</evidence>
<protein>
    <recommendedName>
        <fullName evidence="3">protein O-GlcNAc transferase</fullName>
        <ecNumber evidence="3">2.4.1.255</ecNumber>
    </recommendedName>
</protein>
<keyword evidence="4" id="KW-0328">Glycosyltransferase</keyword>
<comment type="pathway">
    <text evidence="1">Protein modification; protein glycosylation.</text>
</comment>
<dbReference type="Pfam" id="PF13181">
    <property type="entry name" value="TPR_8"/>
    <property type="match status" value="1"/>
</dbReference>
<dbReference type="Gene3D" id="3.40.50.2000">
    <property type="entry name" value="Glycogen Phosphorylase B"/>
    <property type="match status" value="1"/>
</dbReference>
<dbReference type="EMBL" id="LR586016">
    <property type="protein sequence ID" value="VIP03320.1"/>
    <property type="molecule type" value="Genomic_DNA"/>
</dbReference>
<dbReference type="PROSITE" id="PS50005">
    <property type="entry name" value="TPR"/>
    <property type="match status" value="6"/>
</dbReference>
<evidence type="ECO:0000313" key="10">
    <source>
        <dbReference type="EMBL" id="VIP03320.1"/>
    </source>
</evidence>
<dbReference type="RefSeq" id="WP_162658401.1">
    <property type="nucleotide sequence ID" value="NZ_LR593887.1"/>
</dbReference>
<keyword evidence="5" id="KW-0808">Transferase</keyword>
<feature type="repeat" description="TPR" evidence="8">
    <location>
        <begin position="207"/>
        <end position="240"/>
    </location>
</feature>
<evidence type="ECO:0000259" key="9">
    <source>
        <dbReference type="Pfam" id="PF13844"/>
    </source>
</evidence>
<dbReference type="KEGG" id="tim:GMBLW1_06400"/>
<keyword evidence="7 8" id="KW-0802">TPR repeat</keyword>
<dbReference type="SUPFAM" id="SSF48439">
    <property type="entry name" value="Protein prenylyltransferase"/>
    <property type="match status" value="1"/>
</dbReference>
<dbReference type="Pfam" id="PF13432">
    <property type="entry name" value="TPR_16"/>
    <property type="match status" value="2"/>
</dbReference>
<dbReference type="Pfam" id="PF13414">
    <property type="entry name" value="TPR_11"/>
    <property type="match status" value="1"/>
</dbReference>
<organism evidence="10">
    <name type="scientific">Tuwongella immobilis</name>
    <dbReference type="NCBI Taxonomy" id="692036"/>
    <lineage>
        <taxon>Bacteria</taxon>
        <taxon>Pseudomonadati</taxon>
        <taxon>Planctomycetota</taxon>
        <taxon>Planctomycetia</taxon>
        <taxon>Gemmatales</taxon>
        <taxon>Gemmataceae</taxon>
        <taxon>Tuwongella</taxon>
    </lineage>
</organism>
<dbReference type="InterPro" id="IPR019734">
    <property type="entry name" value="TPR_rpt"/>
</dbReference>
<evidence type="ECO:0000256" key="1">
    <source>
        <dbReference type="ARBA" id="ARBA00004922"/>
    </source>
</evidence>
<feature type="repeat" description="TPR" evidence="8">
    <location>
        <begin position="105"/>
        <end position="138"/>
    </location>
</feature>
<dbReference type="PROSITE" id="PS50293">
    <property type="entry name" value="TPR_REGION"/>
    <property type="match status" value="1"/>
</dbReference>
<comment type="similarity">
    <text evidence="2">Belongs to the glycosyltransferase 41 family. O-GlcNAc transferase subfamily.</text>
</comment>
<feature type="domain" description="O-GlcNAc transferase C-terminal" evidence="9">
    <location>
        <begin position="324"/>
        <end position="473"/>
    </location>
</feature>
<evidence type="ECO:0000256" key="3">
    <source>
        <dbReference type="ARBA" id="ARBA00011970"/>
    </source>
</evidence>
<dbReference type="Gene3D" id="3.40.50.11380">
    <property type="match status" value="1"/>
</dbReference>
<name>A0A6C2YNX1_9BACT</name>
<evidence type="ECO:0000313" key="11">
    <source>
        <dbReference type="Proteomes" id="UP000464378"/>
    </source>
</evidence>